<dbReference type="InterPro" id="IPR003313">
    <property type="entry name" value="AraC-bd"/>
</dbReference>
<keyword evidence="2" id="KW-0238">DNA-binding</keyword>
<sequence>MKTNKSLNISNKIYELDLARLSQELKFVSYHDGEIALVDSIVKEKHLHNLHLNAYCVVLVSQGNCSFDFNGQSQHLHAGEVVLAPPGSTLKDYDMSDDFKGKAICLSSDIIHSLLGSKIGQWNLFVYDQKMHIMQLTESFRQQYLCYYELIRFKAKYAKGTNRVEAMRAIIKGLLLDMCSVMDDYLSDTKADHSHGKILFDRFIDRLSSSSVKYGPVSRYAAELSITPKYLSMLCSKYSNRTATEWIRQYTKEDIRFNLCNTTLSMKEICNKMGFANISFFANYVHKYFGKTPGELRNENKR</sequence>
<dbReference type="Pfam" id="PF02311">
    <property type="entry name" value="AraC_binding"/>
    <property type="match status" value="1"/>
</dbReference>
<keyword evidence="1" id="KW-0805">Transcription regulation</keyword>
<evidence type="ECO:0000259" key="4">
    <source>
        <dbReference type="PROSITE" id="PS01124"/>
    </source>
</evidence>
<accession>A0AA37I0S7</accession>
<dbReference type="Proteomes" id="UP000887043">
    <property type="component" value="Unassembled WGS sequence"/>
</dbReference>
<organism evidence="5 6">
    <name type="scientific">Segatella bryantii</name>
    <name type="common">Prevotella bryantii</name>
    <dbReference type="NCBI Taxonomy" id="77095"/>
    <lineage>
        <taxon>Bacteria</taxon>
        <taxon>Pseudomonadati</taxon>
        <taxon>Bacteroidota</taxon>
        <taxon>Bacteroidia</taxon>
        <taxon>Bacteroidales</taxon>
        <taxon>Prevotellaceae</taxon>
        <taxon>Segatella</taxon>
    </lineage>
</organism>
<dbReference type="Pfam" id="PF12833">
    <property type="entry name" value="HTH_18"/>
    <property type="match status" value="1"/>
</dbReference>
<dbReference type="SMART" id="SM00342">
    <property type="entry name" value="HTH_ARAC"/>
    <property type="match status" value="1"/>
</dbReference>
<comment type="caution">
    <text evidence="5">The sequence shown here is derived from an EMBL/GenBank/DDBJ whole genome shotgun (WGS) entry which is preliminary data.</text>
</comment>
<dbReference type="AlphaFoldDB" id="A0AA37I0S7"/>
<gene>
    <name evidence="5" type="ORF">PRRU23_06250</name>
</gene>
<evidence type="ECO:0000256" key="1">
    <source>
        <dbReference type="ARBA" id="ARBA00023015"/>
    </source>
</evidence>
<protein>
    <recommendedName>
        <fullName evidence="4">HTH araC/xylS-type domain-containing protein</fullName>
    </recommendedName>
</protein>
<evidence type="ECO:0000313" key="6">
    <source>
        <dbReference type="Proteomes" id="UP000887043"/>
    </source>
</evidence>
<feature type="domain" description="HTH araC/xylS-type" evidence="4">
    <location>
        <begin position="201"/>
        <end position="299"/>
    </location>
</feature>
<evidence type="ECO:0000256" key="2">
    <source>
        <dbReference type="ARBA" id="ARBA00023125"/>
    </source>
</evidence>
<keyword evidence="3" id="KW-0804">Transcription</keyword>
<proteinExistence type="predicted"/>
<dbReference type="RefSeq" id="WP_006281355.1">
    <property type="nucleotide sequence ID" value="NZ_BPTR01000001.1"/>
</dbReference>
<dbReference type="Gene3D" id="1.10.10.60">
    <property type="entry name" value="Homeodomain-like"/>
    <property type="match status" value="1"/>
</dbReference>
<dbReference type="PANTHER" id="PTHR43280:SF2">
    <property type="entry name" value="HTH-TYPE TRANSCRIPTIONAL REGULATOR EXSA"/>
    <property type="match status" value="1"/>
</dbReference>
<dbReference type="PROSITE" id="PS01124">
    <property type="entry name" value="HTH_ARAC_FAMILY_2"/>
    <property type="match status" value="1"/>
</dbReference>
<dbReference type="PANTHER" id="PTHR43280">
    <property type="entry name" value="ARAC-FAMILY TRANSCRIPTIONAL REGULATOR"/>
    <property type="match status" value="1"/>
</dbReference>
<dbReference type="InterPro" id="IPR018060">
    <property type="entry name" value="HTH_AraC"/>
</dbReference>
<dbReference type="InterPro" id="IPR009057">
    <property type="entry name" value="Homeodomain-like_sf"/>
</dbReference>
<reference evidence="5" key="1">
    <citation type="submission" date="2021-08" db="EMBL/GenBank/DDBJ databases">
        <title>Prevotella lacticifex sp. nov., isolated from rumen of cow.</title>
        <authorList>
            <person name="Shinkai T."/>
            <person name="Ikeyama N."/>
            <person name="Kumagai M."/>
            <person name="Ohmori H."/>
            <person name="Sakamoto M."/>
            <person name="Ohkuma M."/>
            <person name="Mitsumori M."/>
        </authorList>
    </citation>
    <scope>NUCLEOTIDE SEQUENCE</scope>
    <source>
        <strain evidence="5">DSM 11371</strain>
    </source>
</reference>
<dbReference type="GO" id="GO:0003700">
    <property type="term" value="F:DNA-binding transcription factor activity"/>
    <property type="evidence" value="ECO:0007669"/>
    <property type="project" value="InterPro"/>
</dbReference>
<evidence type="ECO:0000313" key="5">
    <source>
        <dbReference type="EMBL" id="GJG26925.1"/>
    </source>
</evidence>
<dbReference type="GeneID" id="72480032"/>
<evidence type="ECO:0000256" key="3">
    <source>
        <dbReference type="ARBA" id="ARBA00023163"/>
    </source>
</evidence>
<name>A0AA37I0S7_SEGBR</name>
<dbReference type="GO" id="GO:0043565">
    <property type="term" value="F:sequence-specific DNA binding"/>
    <property type="evidence" value="ECO:0007669"/>
    <property type="project" value="InterPro"/>
</dbReference>
<dbReference type="SUPFAM" id="SSF46689">
    <property type="entry name" value="Homeodomain-like"/>
    <property type="match status" value="1"/>
</dbReference>
<dbReference type="EMBL" id="BPTR01000001">
    <property type="protein sequence ID" value="GJG26925.1"/>
    <property type="molecule type" value="Genomic_DNA"/>
</dbReference>